<dbReference type="PANTHER" id="PTHR13292:SF0">
    <property type="entry name" value="AUTOPHAGY-RELATED PROTEIN 101"/>
    <property type="match status" value="1"/>
</dbReference>
<dbReference type="Proteomes" id="UP001085076">
    <property type="component" value="Miscellaneous, Linkage group lg09"/>
</dbReference>
<dbReference type="GO" id="GO:0019901">
    <property type="term" value="F:protein kinase binding"/>
    <property type="evidence" value="ECO:0007669"/>
    <property type="project" value="TreeGrafter"/>
</dbReference>
<name>A0A9D5BZ33_9LILI</name>
<sequence length="214" mass="25398">MSCQTWHLKELEVEHIEVREVLRCILHTIMFHRALCLVRPKDTDSELFEITYVKCGDDELDRKIEERIDQLIIWTKKHTNKKILICLSFYEIKNKQAKWFNNKIERVYWEHWYINLQLVKSRTIGRFHQTGQTTKLEEKSVKHAALESALHEVIFQIIRFVNEKSNHVPSVPSSNESASFPFDITIPSSSDYSFGWRADVFKRMLQTGHSNLLH</sequence>
<evidence type="ECO:0000256" key="1">
    <source>
        <dbReference type="ARBA" id="ARBA00007130"/>
    </source>
</evidence>
<comment type="caution">
    <text evidence="4">The sequence shown here is derived from an EMBL/GenBank/DDBJ whole genome shotgun (WGS) entry which is preliminary data.</text>
</comment>
<accession>A0A9D5BZ33</accession>
<dbReference type="InterPro" id="IPR012445">
    <property type="entry name" value="ATG101"/>
</dbReference>
<dbReference type="PANTHER" id="PTHR13292">
    <property type="entry name" value="AUTOPHAGY-RELATED PROTEIN 101"/>
    <property type="match status" value="1"/>
</dbReference>
<protein>
    <recommendedName>
        <fullName evidence="2">Autophagy-related protein 101</fullName>
    </recommendedName>
</protein>
<keyword evidence="5" id="KW-1185">Reference proteome</keyword>
<dbReference type="GO" id="GO:1990316">
    <property type="term" value="C:Atg1/ULK1 kinase complex"/>
    <property type="evidence" value="ECO:0007669"/>
    <property type="project" value="TreeGrafter"/>
</dbReference>
<dbReference type="Gene3D" id="3.30.900.10">
    <property type="entry name" value="HORMA domain"/>
    <property type="match status" value="1"/>
</dbReference>
<dbReference type="InterPro" id="IPR036570">
    <property type="entry name" value="HORMA_dom_sf"/>
</dbReference>
<evidence type="ECO:0000256" key="3">
    <source>
        <dbReference type="ARBA" id="ARBA00023006"/>
    </source>
</evidence>
<dbReference type="OrthoDB" id="10259639at2759"/>
<evidence type="ECO:0000313" key="5">
    <source>
        <dbReference type="Proteomes" id="UP001085076"/>
    </source>
</evidence>
<proteinExistence type="inferred from homology"/>
<reference evidence="4" key="1">
    <citation type="submission" date="2021-03" db="EMBL/GenBank/DDBJ databases">
        <authorList>
            <person name="Li Z."/>
            <person name="Yang C."/>
        </authorList>
    </citation>
    <scope>NUCLEOTIDE SEQUENCE</scope>
    <source>
        <strain evidence="4">Dzin_1.0</strain>
        <tissue evidence="4">Leaf</tissue>
    </source>
</reference>
<dbReference type="Pfam" id="PF07855">
    <property type="entry name" value="ATG101"/>
    <property type="match status" value="1"/>
</dbReference>
<dbReference type="EMBL" id="JAGGNH010000009">
    <property type="protein sequence ID" value="KAJ0963403.1"/>
    <property type="molecule type" value="Genomic_DNA"/>
</dbReference>
<dbReference type="GO" id="GO:0000045">
    <property type="term" value="P:autophagosome assembly"/>
    <property type="evidence" value="ECO:0007669"/>
    <property type="project" value="TreeGrafter"/>
</dbReference>
<organism evidence="4 5">
    <name type="scientific">Dioscorea zingiberensis</name>
    <dbReference type="NCBI Taxonomy" id="325984"/>
    <lineage>
        <taxon>Eukaryota</taxon>
        <taxon>Viridiplantae</taxon>
        <taxon>Streptophyta</taxon>
        <taxon>Embryophyta</taxon>
        <taxon>Tracheophyta</taxon>
        <taxon>Spermatophyta</taxon>
        <taxon>Magnoliopsida</taxon>
        <taxon>Liliopsida</taxon>
        <taxon>Dioscoreales</taxon>
        <taxon>Dioscoreaceae</taxon>
        <taxon>Dioscorea</taxon>
    </lineage>
</organism>
<dbReference type="AlphaFoldDB" id="A0A9D5BZ33"/>
<gene>
    <name evidence="4" type="ORF">J5N97_028525</name>
</gene>
<evidence type="ECO:0000256" key="2">
    <source>
        <dbReference type="ARBA" id="ARBA00018874"/>
    </source>
</evidence>
<dbReference type="GO" id="GO:0000407">
    <property type="term" value="C:phagophore assembly site"/>
    <property type="evidence" value="ECO:0007669"/>
    <property type="project" value="TreeGrafter"/>
</dbReference>
<evidence type="ECO:0000313" key="4">
    <source>
        <dbReference type="EMBL" id="KAJ0963403.1"/>
    </source>
</evidence>
<reference evidence="4" key="2">
    <citation type="journal article" date="2022" name="Hortic Res">
        <title>The genome of Dioscorea zingiberensis sheds light on the biosynthesis, origin and evolution of the medicinally important diosgenin saponins.</title>
        <authorList>
            <person name="Li Y."/>
            <person name="Tan C."/>
            <person name="Li Z."/>
            <person name="Guo J."/>
            <person name="Li S."/>
            <person name="Chen X."/>
            <person name="Wang C."/>
            <person name="Dai X."/>
            <person name="Yang H."/>
            <person name="Song W."/>
            <person name="Hou L."/>
            <person name="Xu J."/>
            <person name="Tong Z."/>
            <person name="Xu A."/>
            <person name="Yuan X."/>
            <person name="Wang W."/>
            <person name="Yang Q."/>
            <person name="Chen L."/>
            <person name="Sun Z."/>
            <person name="Wang K."/>
            <person name="Pan B."/>
            <person name="Chen J."/>
            <person name="Bao Y."/>
            <person name="Liu F."/>
            <person name="Qi X."/>
            <person name="Gang D.R."/>
            <person name="Wen J."/>
            <person name="Li J."/>
        </authorList>
    </citation>
    <scope>NUCLEOTIDE SEQUENCE</scope>
    <source>
        <strain evidence="4">Dzin_1.0</strain>
    </source>
</reference>
<keyword evidence="3" id="KW-0072">Autophagy</keyword>
<comment type="similarity">
    <text evidence="1">Belongs to the ATG101 family.</text>
</comment>